<dbReference type="OrthoDB" id="3257981at2759"/>
<dbReference type="AlphaFoldDB" id="A0A9N9Z8J2"/>
<evidence type="ECO:0000313" key="1">
    <source>
        <dbReference type="EMBL" id="CAH0050780.1"/>
    </source>
</evidence>
<evidence type="ECO:0000313" key="2">
    <source>
        <dbReference type="Proteomes" id="UP000775872"/>
    </source>
</evidence>
<name>A0A9N9Z8J2_9HYPO</name>
<dbReference type="EMBL" id="CABFOC020000038">
    <property type="protein sequence ID" value="CAH0050780.1"/>
    <property type="molecule type" value="Genomic_DNA"/>
</dbReference>
<keyword evidence="2" id="KW-1185">Reference proteome</keyword>
<sequence>MTGDTRADYVSINPDSGALTLWHNRCWPKSGTVVPSPGEEDDDNDDEVGWKDLNCQSPGATDANMEGVERWNLLKADQAWEDSVAYWKEQRNNESHNLEFAASVSNFLNGVESMDCEELADDNGCKKNTECNEQAAGPAEFLILNSFRELSSMLWNMYESLGVAQSNINSNMGTFAKTYAPVKKETFSILVILDLATLGYAAMAAPIWNKWIKNIDWATKNANDFDTVKDFVNDMTYQGVTLAKDILSSSGDELTAGDELSTRAAAMINALRSSLTNYAATIFSGDDTPTKLLTKIFASGKLISPQLKTESSESMSGGFERSLYALLIPMAWKLSERELNPFVDLSETDLSYGIDEDAFKTEVVCDTSTDRKYILLSSEDPGGSCSKTFGCPDFKALPGSNVLGASIYGNVSREDIVLGSLATFNKRSGYNVDGQQSYNNKTSLEEWGDTIENLADVDIRAPYIFTLPICTLTQARKNLNALYSDDPSDRPYYFPCSATLSEE</sequence>
<gene>
    <name evidence="1" type="ORF">CSOL1703_00014023</name>
</gene>
<comment type="caution">
    <text evidence="1">The sequence shown here is derived from an EMBL/GenBank/DDBJ whole genome shotgun (WGS) entry which is preliminary data.</text>
</comment>
<protein>
    <submittedName>
        <fullName evidence="1">Uncharacterized protein</fullName>
    </submittedName>
</protein>
<organism evidence="1 2">
    <name type="scientific">Clonostachys solani</name>
    <dbReference type="NCBI Taxonomy" id="160281"/>
    <lineage>
        <taxon>Eukaryota</taxon>
        <taxon>Fungi</taxon>
        <taxon>Dikarya</taxon>
        <taxon>Ascomycota</taxon>
        <taxon>Pezizomycotina</taxon>
        <taxon>Sordariomycetes</taxon>
        <taxon>Hypocreomycetidae</taxon>
        <taxon>Hypocreales</taxon>
        <taxon>Bionectriaceae</taxon>
        <taxon>Clonostachys</taxon>
    </lineage>
</organism>
<accession>A0A9N9Z8J2</accession>
<proteinExistence type="predicted"/>
<dbReference type="Proteomes" id="UP000775872">
    <property type="component" value="Unassembled WGS sequence"/>
</dbReference>
<reference evidence="1" key="1">
    <citation type="submission" date="2021-10" db="EMBL/GenBank/DDBJ databases">
        <authorList>
            <person name="Piombo E."/>
        </authorList>
    </citation>
    <scope>NUCLEOTIDE SEQUENCE</scope>
</reference>